<dbReference type="Proteomes" id="UP000001514">
    <property type="component" value="Unassembled WGS sequence"/>
</dbReference>
<dbReference type="GO" id="GO:0046872">
    <property type="term" value="F:metal ion binding"/>
    <property type="evidence" value="ECO:0007669"/>
    <property type="project" value="UniProtKB-KW"/>
</dbReference>
<dbReference type="PANTHER" id="PTHR45892:SF1">
    <property type="entry name" value="AMINOACYLASE-1"/>
    <property type="match status" value="1"/>
</dbReference>
<dbReference type="SUPFAM" id="SSF53187">
    <property type="entry name" value="Zn-dependent exopeptidases"/>
    <property type="match status" value="1"/>
</dbReference>
<gene>
    <name evidence="13" type="ORF">SELMODRAFT_120255</name>
</gene>
<reference evidence="13 14" key="1">
    <citation type="journal article" date="2011" name="Science">
        <title>The Selaginella genome identifies genetic changes associated with the evolution of vascular plants.</title>
        <authorList>
            <person name="Banks J.A."/>
            <person name="Nishiyama T."/>
            <person name="Hasebe M."/>
            <person name="Bowman J.L."/>
            <person name="Gribskov M."/>
            <person name="dePamphilis C."/>
            <person name="Albert V.A."/>
            <person name="Aono N."/>
            <person name="Aoyama T."/>
            <person name="Ambrose B.A."/>
            <person name="Ashton N.W."/>
            <person name="Axtell M.J."/>
            <person name="Barker E."/>
            <person name="Barker M.S."/>
            <person name="Bennetzen J.L."/>
            <person name="Bonawitz N.D."/>
            <person name="Chapple C."/>
            <person name="Cheng C."/>
            <person name="Correa L.G."/>
            <person name="Dacre M."/>
            <person name="DeBarry J."/>
            <person name="Dreyer I."/>
            <person name="Elias M."/>
            <person name="Engstrom E.M."/>
            <person name="Estelle M."/>
            <person name="Feng L."/>
            <person name="Finet C."/>
            <person name="Floyd S.K."/>
            <person name="Frommer W.B."/>
            <person name="Fujita T."/>
            <person name="Gramzow L."/>
            <person name="Gutensohn M."/>
            <person name="Harholt J."/>
            <person name="Hattori M."/>
            <person name="Heyl A."/>
            <person name="Hirai T."/>
            <person name="Hiwatashi Y."/>
            <person name="Ishikawa M."/>
            <person name="Iwata M."/>
            <person name="Karol K.G."/>
            <person name="Koehler B."/>
            <person name="Kolukisaoglu U."/>
            <person name="Kubo M."/>
            <person name="Kurata T."/>
            <person name="Lalonde S."/>
            <person name="Li K."/>
            <person name="Li Y."/>
            <person name="Litt A."/>
            <person name="Lyons E."/>
            <person name="Manning G."/>
            <person name="Maruyama T."/>
            <person name="Michael T.P."/>
            <person name="Mikami K."/>
            <person name="Miyazaki S."/>
            <person name="Morinaga S."/>
            <person name="Murata T."/>
            <person name="Mueller-Roeber B."/>
            <person name="Nelson D.R."/>
            <person name="Obara M."/>
            <person name="Oguri Y."/>
            <person name="Olmstead R.G."/>
            <person name="Onodera N."/>
            <person name="Petersen B.L."/>
            <person name="Pils B."/>
            <person name="Prigge M."/>
            <person name="Rensing S.A."/>
            <person name="Riano-Pachon D.M."/>
            <person name="Roberts A.W."/>
            <person name="Sato Y."/>
            <person name="Scheller H.V."/>
            <person name="Schulz B."/>
            <person name="Schulz C."/>
            <person name="Shakirov E.V."/>
            <person name="Shibagaki N."/>
            <person name="Shinohara N."/>
            <person name="Shippen D.E."/>
            <person name="Soerensen I."/>
            <person name="Sotooka R."/>
            <person name="Sugimoto N."/>
            <person name="Sugita M."/>
            <person name="Sumikawa N."/>
            <person name="Tanurdzic M."/>
            <person name="Theissen G."/>
            <person name="Ulvskov P."/>
            <person name="Wakazuki S."/>
            <person name="Weng J.K."/>
            <person name="Willats W.W."/>
            <person name="Wipf D."/>
            <person name="Wolf P.G."/>
            <person name="Yang L."/>
            <person name="Zimmer A.D."/>
            <person name="Zhu Q."/>
            <person name="Mitros T."/>
            <person name="Hellsten U."/>
            <person name="Loque D."/>
            <person name="Otillar R."/>
            <person name="Salamov A."/>
            <person name="Schmutz J."/>
            <person name="Shapiro H."/>
            <person name="Lindquist E."/>
            <person name="Lucas S."/>
            <person name="Rokhsar D."/>
            <person name="Grigoriev I.V."/>
        </authorList>
    </citation>
    <scope>NUCLEOTIDE SEQUENCE [LARGE SCALE GENOMIC DNA]</scope>
</reference>
<keyword evidence="5 10" id="KW-0479">Metal-binding</keyword>
<accession>D8SMH8</accession>
<organism evidence="14">
    <name type="scientific">Selaginella moellendorffii</name>
    <name type="common">Spikemoss</name>
    <dbReference type="NCBI Taxonomy" id="88036"/>
    <lineage>
        <taxon>Eukaryota</taxon>
        <taxon>Viridiplantae</taxon>
        <taxon>Streptophyta</taxon>
        <taxon>Embryophyta</taxon>
        <taxon>Tracheophyta</taxon>
        <taxon>Lycopodiopsida</taxon>
        <taxon>Selaginellales</taxon>
        <taxon>Selaginellaceae</taxon>
        <taxon>Selaginella</taxon>
    </lineage>
</organism>
<feature type="active site" evidence="9">
    <location>
        <position position="104"/>
    </location>
</feature>
<comment type="subcellular location">
    <subcellularLocation>
        <location evidence="1">Cytoplasm</location>
    </subcellularLocation>
</comment>
<dbReference type="GO" id="GO:0004046">
    <property type="term" value="F:aminoacylase activity"/>
    <property type="evidence" value="ECO:0000318"/>
    <property type="project" value="GO_Central"/>
</dbReference>
<feature type="binding site" evidence="10">
    <location>
        <position position="407"/>
    </location>
    <ligand>
        <name>Zn(2+)</name>
        <dbReference type="ChEBI" id="CHEBI:29105"/>
        <label>2</label>
    </ligand>
</feature>
<keyword evidence="14" id="KW-1185">Reference proteome</keyword>
<feature type="binding site" evidence="10">
    <location>
        <position position="197"/>
    </location>
    <ligand>
        <name>Zn(2+)</name>
        <dbReference type="ChEBI" id="CHEBI:29105"/>
        <label>1</label>
    </ligand>
</feature>
<evidence type="ECO:0000256" key="9">
    <source>
        <dbReference type="PIRSR" id="PIRSR036696-1"/>
    </source>
</evidence>
<dbReference type="HOGENOM" id="CLU_021802_5_0_1"/>
<evidence type="ECO:0000256" key="11">
    <source>
        <dbReference type="SAM" id="SignalP"/>
    </source>
</evidence>
<dbReference type="STRING" id="88036.D8SMH8"/>
<dbReference type="Gene3D" id="1.10.150.900">
    <property type="match status" value="1"/>
</dbReference>
<feature type="binding site" evidence="10">
    <location>
        <position position="135"/>
    </location>
    <ligand>
        <name>Zn(2+)</name>
        <dbReference type="ChEBI" id="CHEBI:29105"/>
        <label>1</label>
    </ligand>
</feature>
<dbReference type="OMA" id="MEFRICE"/>
<evidence type="ECO:0000256" key="5">
    <source>
        <dbReference type="ARBA" id="ARBA00022723"/>
    </source>
</evidence>
<evidence type="ECO:0000256" key="4">
    <source>
        <dbReference type="ARBA" id="ARBA00022490"/>
    </source>
</evidence>
<dbReference type="PANTHER" id="PTHR45892">
    <property type="entry name" value="AMINOACYLASE-1"/>
    <property type="match status" value="1"/>
</dbReference>
<dbReference type="FunCoup" id="D8SMH8">
    <property type="interactions" value="2021"/>
</dbReference>
<dbReference type="PROSITE" id="PS00759">
    <property type="entry name" value="ARGE_DAPE_CPG2_2"/>
    <property type="match status" value="1"/>
</dbReference>
<dbReference type="InterPro" id="IPR052083">
    <property type="entry name" value="Aminoacylase-1_M20A"/>
</dbReference>
<evidence type="ECO:0000313" key="14">
    <source>
        <dbReference type="Proteomes" id="UP000001514"/>
    </source>
</evidence>
<feature type="signal peptide" evidence="11">
    <location>
        <begin position="1"/>
        <end position="18"/>
    </location>
</feature>
<comment type="similarity">
    <text evidence="2">Belongs to the peptidase M20A family.</text>
</comment>
<dbReference type="InterPro" id="IPR010159">
    <property type="entry name" value="N-acyl_aa_amidohydrolase"/>
</dbReference>
<evidence type="ECO:0000256" key="2">
    <source>
        <dbReference type="ARBA" id="ARBA00006247"/>
    </source>
</evidence>
<feature type="binding site" evidence="10">
    <location>
        <position position="170"/>
    </location>
    <ligand>
        <name>Zn(2+)</name>
        <dbReference type="ChEBI" id="CHEBI:29105"/>
        <label>2</label>
    </ligand>
</feature>
<keyword evidence="7 10" id="KW-0862">Zinc</keyword>
<feature type="active site" description="Proton acceptor" evidence="9">
    <location>
        <position position="169"/>
    </location>
</feature>
<dbReference type="KEGG" id="smo:SELMODRAFT_120255"/>
<dbReference type="GO" id="GO:0006520">
    <property type="term" value="P:amino acid metabolic process"/>
    <property type="evidence" value="ECO:0007669"/>
    <property type="project" value="InterPro"/>
</dbReference>
<evidence type="ECO:0000256" key="6">
    <source>
        <dbReference type="ARBA" id="ARBA00022801"/>
    </source>
</evidence>
<dbReference type="Pfam" id="PF01546">
    <property type="entry name" value="Peptidase_M20"/>
    <property type="match status" value="1"/>
</dbReference>
<keyword evidence="4" id="KW-0963">Cytoplasm</keyword>
<evidence type="ECO:0000256" key="3">
    <source>
        <dbReference type="ARBA" id="ARBA00011913"/>
    </source>
</evidence>
<dbReference type="PROSITE" id="PS00758">
    <property type="entry name" value="ARGE_DAPE_CPG2_1"/>
    <property type="match status" value="1"/>
</dbReference>
<dbReference type="InterPro" id="IPR002933">
    <property type="entry name" value="Peptidase_M20"/>
</dbReference>
<dbReference type="FunFam" id="3.40.630.10:FF:000019">
    <property type="entry name" value="Aminoacylase 1"/>
    <property type="match status" value="1"/>
</dbReference>
<evidence type="ECO:0000256" key="7">
    <source>
        <dbReference type="ARBA" id="ARBA00022833"/>
    </source>
</evidence>
<dbReference type="PIRSF" id="PIRSF036696">
    <property type="entry name" value="ACY-1"/>
    <property type="match status" value="1"/>
</dbReference>
<dbReference type="AlphaFoldDB" id="D8SMH8"/>
<dbReference type="GO" id="GO:0005737">
    <property type="term" value="C:cytoplasm"/>
    <property type="evidence" value="ECO:0007669"/>
    <property type="project" value="UniProtKB-SubCell"/>
</dbReference>
<dbReference type="InParanoid" id="D8SMH8"/>
<dbReference type="InterPro" id="IPR011650">
    <property type="entry name" value="Peptidase_M20_dimer"/>
</dbReference>
<protein>
    <recommendedName>
        <fullName evidence="3">N-acyl-aliphatic-L-amino acid amidohydrolase</fullName>
        <ecNumber evidence="3">3.5.1.14</ecNumber>
    </recommendedName>
    <alternativeName>
        <fullName evidence="8">N-acyl-L-amino-acid amidohydrolase</fullName>
    </alternativeName>
</protein>
<dbReference type="InterPro" id="IPR001261">
    <property type="entry name" value="ArgE/DapE_CS"/>
</dbReference>
<dbReference type="CDD" id="cd05646">
    <property type="entry name" value="M20_AcylaseI_like"/>
    <property type="match status" value="1"/>
</dbReference>
<sequence length="448" mass="49055">MTIFLLSLFFLLAASAAAGSSPPEPPTAQEDAAALDRFKRYLQIPSVHPNPDYSATTDFLLAIAGELGLASRVLEFVPGKPVLLFTWQGSDPSLPSLLLNSHVDVVPAEPSKWSSPPFAAAEDSRGNVLARGSQDMKCVGLQYLEAIRRLKRAGFKPPRSVHVSFLPDEEIGGNDGAGQFTGSKEFQDLNVGLALDEGLASEGDEYRVFYAERSPWWLAVKAMGRPGHGSKLFDNSAMENLGKSLEIVSKFRAAQFDLVKAGIAAEGEVVSVNPVFLKAGTPTPTGFVMNLQPSEAEAGFDVRMPPFADPVAMEKRIAEEWAPASRNMTYEFKQKTPVKRRDGSLNYTPVDDSNPWWSVFKEAISKSNQRLAKPEIFPASTDARYFRDLGIPAFGFSPMANTPILLHDHNEFLSSREYFKGIEVYQILLNSLASFVGSKDDTTSHSEL</sequence>
<name>D8SMH8_SELML</name>
<dbReference type="FunFam" id="3.30.70.360:FF:000009">
    <property type="entry name" value="aminoacylase-1 isoform X1"/>
    <property type="match status" value="1"/>
</dbReference>
<dbReference type="Gene3D" id="3.40.630.10">
    <property type="entry name" value="Zn peptidases"/>
    <property type="match status" value="1"/>
</dbReference>
<dbReference type="NCBIfam" id="TIGR01880">
    <property type="entry name" value="Ac-peptdase-euk"/>
    <property type="match status" value="1"/>
</dbReference>
<dbReference type="FunFam" id="1.10.150.900:FF:000001">
    <property type="entry name" value="Aminoacylase-1, putative"/>
    <property type="match status" value="1"/>
</dbReference>
<evidence type="ECO:0000256" key="8">
    <source>
        <dbReference type="ARBA" id="ARBA00029656"/>
    </source>
</evidence>
<evidence type="ECO:0000313" key="13">
    <source>
        <dbReference type="EMBL" id="EFJ14495.1"/>
    </source>
</evidence>
<feature type="domain" description="Peptidase M20 dimerisation" evidence="12">
    <location>
        <begin position="211"/>
        <end position="320"/>
    </location>
</feature>
<feature type="binding site" evidence="10">
    <location>
        <position position="135"/>
    </location>
    <ligand>
        <name>Zn(2+)</name>
        <dbReference type="ChEBI" id="CHEBI:29105"/>
        <label>2</label>
    </ligand>
</feature>
<feature type="chain" id="PRO_5003122851" description="N-acyl-aliphatic-L-amino acid amidohydrolase" evidence="11">
    <location>
        <begin position="19"/>
        <end position="448"/>
    </location>
</feature>
<evidence type="ECO:0000259" key="12">
    <source>
        <dbReference type="Pfam" id="PF07687"/>
    </source>
</evidence>
<comment type="cofactor">
    <cofactor evidence="10">
        <name>Zn(2+)</name>
        <dbReference type="ChEBI" id="CHEBI:29105"/>
    </cofactor>
    <text evidence="10">Binds 2 Zn(2+) ions per subunit.</text>
</comment>
<evidence type="ECO:0000256" key="10">
    <source>
        <dbReference type="PIRSR" id="PIRSR036696-2"/>
    </source>
</evidence>
<keyword evidence="11" id="KW-0732">Signal</keyword>
<proteinExistence type="inferred from homology"/>
<dbReference type="Gene3D" id="3.30.70.360">
    <property type="match status" value="1"/>
</dbReference>
<dbReference type="EC" id="3.5.1.14" evidence="3"/>
<dbReference type="Gramene" id="EFJ14495">
    <property type="protein sequence ID" value="EFJ14495"/>
    <property type="gene ID" value="SELMODRAFT_120255"/>
</dbReference>
<keyword evidence="6" id="KW-0378">Hydrolase</keyword>
<dbReference type="eggNOG" id="KOG2275">
    <property type="taxonomic scope" value="Eukaryota"/>
</dbReference>
<dbReference type="EMBL" id="GL377627">
    <property type="protein sequence ID" value="EFJ14495.1"/>
    <property type="molecule type" value="Genomic_DNA"/>
</dbReference>
<dbReference type="OrthoDB" id="3064516at2759"/>
<feature type="binding site" evidence="10">
    <location>
        <position position="102"/>
    </location>
    <ligand>
        <name>Zn(2+)</name>
        <dbReference type="ChEBI" id="CHEBI:29105"/>
        <label>1</label>
    </ligand>
</feature>
<dbReference type="Pfam" id="PF07687">
    <property type="entry name" value="M20_dimer"/>
    <property type="match status" value="1"/>
</dbReference>
<evidence type="ECO:0000256" key="1">
    <source>
        <dbReference type="ARBA" id="ARBA00004496"/>
    </source>
</evidence>